<evidence type="ECO:0000259" key="2">
    <source>
        <dbReference type="PROSITE" id="PS50206"/>
    </source>
</evidence>
<dbReference type="Gene3D" id="3.40.250.10">
    <property type="entry name" value="Rhodanese-like domain"/>
    <property type="match status" value="1"/>
</dbReference>
<dbReference type="AlphaFoldDB" id="A0A1H0GQN0"/>
<dbReference type="CDD" id="cd01518">
    <property type="entry name" value="RHOD_YceA"/>
    <property type="match status" value="1"/>
</dbReference>
<comment type="catalytic activity">
    <reaction evidence="1">
        <text>uridine(34) in tRNA + AH2 + O2 = 5-hydroxyuridine(34) in tRNA + A + H2O</text>
        <dbReference type="Rhea" id="RHEA:64224"/>
        <dbReference type="Rhea" id="RHEA-COMP:11727"/>
        <dbReference type="Rhea" id="RHEA-COMP:13381"/>
        <dbReference type="ChEBI" id="CHEBI:13193"/>
        <dbReference type="ChEBI" id="CHEBI:15377"/>
        <dbReference type="ChEBI" id="CHEBI:15379"/>
        <dbReference type="ChEBI" id="CHEBI:17499"/>
        <dbReference type="ChEBI" id="CHEBI:65315"/>
        <dbReference type="ChEBI" id="CHEBI:136877"/>
    </reaction>
</comment>
<dbReference type="InterPro" id="IPR040503">
    <property type="entry name" value="TRHO_N"/>
</dbReference>
<dbReference type="EC" id="1.14.-.-" evidence="1"/>
<keyword evidence="1" id="KW-0819">tRNA processing</keyword>
<dbReference type="PROSITE" id="PS50206">
    <property type="entry name" value="RHODANESE_3"/>
    <property type="match status" value="1"/>
</dbReference>
<dbReference type="SMART" id="SM00450">
    <property type="entry name" value="RHOD"/>
    <property type="match status" value="1"/>
</dbReference>
<dbReference type="GO" id="GO:0006400">
    <property type="term" value="P:tRNA modification"/>
    <property type="evidence" value="ECO:0007669"/>
    <property type="project" value="UniProtKB-UniRule"/>
</dbReference>
<dbReference type="PANTHER" id="PTHR43268:SF3">
    <property type="entry name" value="RHODANESE-LIKE DOMAIN-CONTAINING PROTEIN 7-RELATED"/>
    <property type="match status" value="1"/>
</dbReference>
<evidence type="ECO:0000313" key="3">
    <source>
        <dbReference type="EMBL" id="SDO09001.1"/>
    </source>
</evidence>
<dbReference type="Pfam" id="PF00581">
    <property type="entry name" value="Rhodanese"/>
    <property type="match status" value="1"/>
</dbReference>
<dbReference type="NCBIfam" id="NF001136">
    <property type="entry name" value="PRK00142.1-4"/>
    <property type="match status" value="1"/>
</dbReference>
<dbReference type="Gene3D" id="3.30.70.100">
    <property type="match status" value="1"/>
</dbReference>
<dbReference type="PANTHER" id="PTHR43268">
    <property type="entry name" value="THIOSULFATE SULFURTRANSFERASE/RHODANESE-LIKE DOMAIN-CONTAINING PROTEIN 2"/>
    <property type="match status" value="1"/>
</dbReference>
<proteinExistence type="inferred from homology"/>
<dbReference type="InterPro" id="IPR036873">
    <property type="entry name" value="Rhodanese-like_dom_sf"/>
</dbReference>
<dbReference type="SUPFAM" id="SSF52821">
    <property type="entry name" value="Rhodanese/Cell cycle control phosphatase"/>
    <property type="match status" value="1"/>
</dbReference>
<dbReference type="Pfam" id="PF17773">
    <property type="entry name" value="UPF0176_N"/>
    <property type="match status" value="1"/>
</dbReference>
<dbReference type="GO" id="GO:0016705">
    <property type="term" value="F:oxidoreductase activity, acting on paired donors, with incorporation or reduction of molecular oxygen"/>
    <property type="evidence" value="ECO:0007669"/>
    <property type="project" value="UniProtKB-UniRule"/>
</dbReference>
<reference evidence="3 4" key="1">
    <citation type="submission" date="2016-10" db="EMBL/GenBank/DDBJ databases">
        <authorList>
            <person name="de Groot N.N."/>
        </authorList>
    </citation>
    <scope>NUCLEOTIDE SEQUENCE [LARGE SCALE GENOMIC DNA]</scope>
    <source>
        <strain evidence="4">L7-484,KACC 16230,DSM 25025</strain>
    </source>
</reference>
<name>A0A1H0GQN0_9HYPH</name>
<sequence length="298" mass="33261">MTYSVAAFYRFVAVDDPQAERDELDAFCREAGLIGTILLAHEGINGTVAGAAASIHELLSRLGERLGLSDRDIKRSETEIAPFKRLRVRVRPEIITMRASEADPAQRTGRHVSAVEWNELIANPDVLILDTRNRYETVIGTFERAIVPPIDQFTEFKDFVDRELDPGKHQQIAMFCTGGIRCEKASAYMLARGFAEVMQLDGGILRYLEDVPSGASRWKGDCFVFDGRTALGADLSHGRWESCFGCGGPVGETERASDRYEAGVSCPRCHATLTPDRAERLRRRHRDLRRGIGSRDET</sequence>
<feature type="domain" description="Rhodanese" evidence="2">
    <location>
        <begin position="122"/>
        <end position="216"/>
    </location>
</feature>
<protein>
    <recommendedName>
        <fullName evidence="1">tRNA uridine(34) hydroxylase</fullName>
        <ecNumber evidence="1">1.14.-.-</ecNumber>
    </recommendedName>
    <alternativeName>
        <fullName evidence="1">tRNA hydroxylation protein O</fullName>
    </alternativeName>
</protein>
<dbReference type="Proteomes" id="UP000198793">
    <property type="component" value="Unassembled WGS sequence"/>
</dbReference>
<dbReference type="InterPro" id="IPR020936">
    <property type="entry name" value="TrhO"/>
</dbReference>
<comment type="function">
    <text evidence="1">Catalyzes oxygen-dependent 5-hydroxyuridine (ho5U) modification at position 34 in tRNAs.</text>
</comment>
<dbReference type="HAMAP" id="MF_00469">
    <property type="entry name" value="TrhO"/>
    <property type="match status" value="1"/>
</dbReference>
<dbReference type="OrthoDB" id="9778326at2"/>
<keyword evidence="1" id="KW-0560">Oxidoreductase</keyword>
<comment type="similarity">
    <text evidence="1">Belongs to the TrhO family.</text>
</comment>
<dbReference type="InterPro" id="IPR001763">
    <property type="entry name" value="Rhodanese-like_dom"/>
</dbReference>
<accession>A0A1H0GQN0</accession>
<dbReference type="STRING" id="1166073.SAMN05192530_103251"/>
<evidence type="ECO:0000256" key="1">
    <source>
        <dbReference type="HAMAP-Rule" id="MF_00469"/>
    </source>
</evidence>
<dbReference type="RefSeq" id="WP_090672102.1">
    <property type="nucleotide sequence ID" value="NZ_FNIT01000003.1"/>
</dbReference>
<evidence type="ECO:0000313" key="4">
    <source>
        <dbReference type="Proteomes" id="UP000198793"/>
    </source>
</evidence>
<keyword evidence="4" id="KW-1185">Reference proteome</keyword>
<dbReference type="EMBL" id="FNIT01000003">
    <property type="protein sequence ID" value="SDO09001.1"/>
    <property type="molecule type" value="Genomic_DNA"/>
</dbReference>
<gene>
    <name evidence="1" type="primary">trhO</name>
    <name evidence="3" type="ORF">SAMN05192530_103251</name>
</gene>
<organism evidence="3 4">
    <name type="scientific">Aureimonas jatrophae</name>
    <dbReference type="NCBI Taxonomy" id="1166073"/>
    <lineage>
        <taxon>Bacteria</taxon>
        <taxon>Pseudomonadati</taxon>
        <taxon>Pseudomonadota</taxon>
        <taxon>Alphaproteobacteria</taxon>
        <taxon>Hyphomicrobiales</taxon>
        <taxon>Aurantimonadaceae</taxon>
        <taxon>Aureimonas</taxon>
    </lineage>
</organism>